<dbReference type="Proteomes" id="UP001168877">
    <property type="component" value="Unassembled WGS sequence"/>
</dbReference>
<reference evidence="2" key="2">
    <citation type="submission" date="2023-06" db="EMBL/GenBank/DDBJ databases">
        <authorList>
            <person name="Swenson N.G."/>
            <person name="Wegrzyn J.L."/>
            <person name="Mcevoy S.L."/>
        </authorList>
    </citation>
    <scope>NUCLEOTIDE SEQUENCE</scope>
    <source>
        <strain evidence="2">NS2018</strain>
        <tissue evidence="2">Leaf</tissue>
    </source>
</reference>
<reference evidence="2" key="1">
    <citation type="journal article" date="2022" name="Plant J.">
        <title>Strategies of tolerance reflected in two North American maple genomes.</title>
        <authorList>
            <person name="McEvoy S.L."/>
            <person name="Sezen U.U."/>
            <person name="Trouern-Trend A."/>
            <person name="McMahon S.M."/>
            <person name="Schaberg P.G."/>
            <person name="Yang J."/>
            <person name="Wegrzyn J.L."/>
            <person name="Swenson N.G."/>
        </authorList>
    </citation>
    <scope>NUCLEOTIDE SEQUENCE</scope>
    <source>
        <strain evidence="2">NS2018</strain>
    </source>
</reference>
<dbReference type="EMBL" id="JAUESC010000003">
    <property type="protein sequence ID" value="KAK0599478.1"/>
    <property type="molecule type" value="Genomic_DNA"/>
</dbReference>
<gene>
    <name evidence="2" type="ORF">LWI29_005680</name>
</gene>
<name>A0AA39T1B7_ACESA</name>
<evidence type="ECO:0008006" key="4">
    <source>
        <dbReference type="Google" id="ProtNLM"/>
    </source>
</evidence>
<evidence type="ECO:0000313" key="2">
    <source>
        <dbReference type="EMBL" id="KAK0599478.1"/>
    </source>
</evidence>
<protein>
    <recommendedName>
        <fullName evidence="4">Reverse transcriptase domain-containing protein</fullName>
    </recommendedName>
</protein>
<keyword evidence="3" id="KW-1185">Reference proteome</keyword>
<dbReference type="AlphaFoldDB" id="A0AA39T1B7"/>
<accession>A0AA39T1B7</accession>
<evidence type="ECO:0000313" key="3">
    <source>
        <dbReference type="Proteomes" id="UP001168877"/>
    </source>
</evidence>
<dbReference type="PANTHER" id="PTHR33116">
    <property type="entry name" value="REVERSE TRANSCRIPTASE ZINC-BINDING DOMAIN-CONTAINING PROTEIN-RELATED-RELATED"/>
    <property type="match status" value="1"/>
</dbReference>
<proteinExistence type="predicted"/>
<dbReference type="PANTHER" id="PTHR33116:SF80">
    <property type="entry name" value="REVERSE TRANSCRIPTASE ZINC-BINDING DOMAIN-CONTAINING PROTEIN"/>
    <property type="match status" value="1"/>
</dbReference>
<sequence>MVASDHFLPISSLRGFSAPTHLLYADDVLILCRGTTNNLRNVMKAFCVYGNISGQLVNWSKSSIFFRSSVSPTQISSLQSLVRMQIGHFLFSYLGVPLFRGKPRKSILMPIADKIVSKFARWKAPFSPNRHPVVLRSNWAHFGPPMHKFSLSSKKPNLHGHQASRSTSAALCPRSRVSKLAKKTAVSCGRKVSAVQDVQARGKGSEMPGDFRRRARTHEPGVLNPPEWPTLEIFSPKLA</sequence>
<comment type="caution">
    <text evidence="2">The sequence shown here is derived from an EMBL/GenBank/DDBJ whole genome shotgun (WGS) entry which is preliminary data.</text>
</comment>
<organism evidence="2 3">
    <name type="scientific">Acer saccharum</name>
    <name type="common">Sugar maple</name>
    <dbReference type="NCBI Taxonomy" id="4024"/>
    <lineage>
        <taxon>Eukaryota</taxon>
        <taxon>Viridiplantae</taxon>
        <taxon>Streptophyta</taxon>
        <taxon>Embryophyta</taxon>
        <taxon>Tracheophyta</taxon>
        <taxon>Spermatophyta</taxon>
        <taxon>Magnoliopsida</taxon>
        <taxon>eudicotyledons</taxon>
        <taxon>Gunneridae</taxon>
        <taxon>Pentapetalae</taxon>
        <taxon>rosids</taxon>
        <taxon>malvids</taxon>
        <taxon>Sapindales</taxon>
        <taxon>Sapindaceae</taxon>
        <taxon>Hippocastanoideae</taxon>
        <taxon>Acereae</taxon>
        <taxon>Acer</taxon>
    </lineage>
</organism>
<evidence type="ECO:0000256" key="1">
    <source>
        <dbReference type="SAM" id="MobiDB-lite"/>
    </source>
</evidence>
<feature type="region of interest" description="Disordered" evidence="1">
    <location>
        <begin position="199"/>
        <end position="224"/>
    </location>
</feature>